<organism evidence="7 8">
    <name type="scientific">Scophthalmus maximus</name>
    <name type="common">Turbot</name>
    <name type="synonym">Psetta maxima</name>
    <dbReference type="NCBI Taxonomy" id="52904"/>
    <lineage>
        <taxon>Eukaryota</taxon>
        <taxon>Metazoa</taxon>
        <taxon>Chordata</taxon>
        <taxon>Craniata</taxon>
        <taxon>Vertebrata</taxon>
        <taxon>Euteleostomi</taxon>
        <taxon>Actinopterygii</taxon>
        <taxon>Neopterygii</taxon>
        <taxon>Teleostei</taxon>
        <taxon>Neoteleostei</taxon>
        <taxon>Acanthomorphata</taxon>
        <taxon>Carangaria</taxon>
        <taxon>Pleuronectiformes</taxon>
        <taxon>Pleuronectoidei</taxon>
        <taxon>Scophthalmidae</taxon>
        <taxon>Scophthalmus</taxon>
    </lineage>
</organism>
<comment type="subcellular location">
    <subcellularLocation>
        <location evidence="1">Cytoplasm</location>
    </subcellularLocation>
</comment>
<dbReference type="EMBL" id="CP026261">
    <property type="protein sequence ID" value="AWP18546.1"/>
    <property type="molecule type" value="Genomic_DNA"/>
</dbReference>
<dbReference type="Pfam" id="PF04832">
    <property type="entry name" value="SOUL"/>
    <property type="match status" value="1"/>
</dbReference>
<keyword evidence="8" id="KW-1185">Reference proteome</keyword>
<evidence type="ECO:0000313" key="8">
    <source>
        <dbReference type="Proteomes" id="UP000246464"/>
    </source>
</evidence>
<dbReference type="FunFam" id="3.20.80.10:FF:000003">
    <property type="entry name" value="Heme-binding protein 1"/>
    <property type="match status" value="1"/>
</dbReference>
<comment type="subunit">
    <text evidence="3">Monomer.</text>
</comment>
<evidence type="ECO:0000256" key="4">
    <source>
        <dbReference type="ARBA" id="ARBA00022490"/>
    </source>
</evidence>
<sequence length="292" mass="32759">MHVKSLKQNRREERLLVTGERYCRAQQEAHHASHTYLCLLASTRNHQALHNYYHGKGDRSLAQAASMVGLRLPTQPGEREGRAGGQGTKEERRAGQAIDAIMFGMIKNSLFGNTEETEYKLLSTETKDGVSFEVRRYDAAKYAVVSSEGRAFDQVSGELVRKLLMYIGGSNEQGEAMGTAAPLIITVYPRNDGVLSRRLVVGIRVPSTYQQSPPTPTDSAVRIEERPGMTVYALQFGGFAGESEYRAEALRLTRTLGETAPFQRKQYFCCSFDPPLKPYGRRNEVWFLQEEP</sequence>
<dbReference type="InterPro" id="IPR011256">
    <property type="entry name" value="Reg_factor_effector_dom_sf"/>
</dbReference>
<evidence type="ECO:0000256" key="5">
    <source>
        <dbReference type="ARBA" id="ARBA00037673"/>
    </source>
</evidence>
<evidence type="ECO:0000256" key="6">
    <source>
        <dbReference type="ARBA" id="ARBA00040755"/>
    </source>
</evidence>
<proteinExistence type="inferred from homology"/>
<dbReference type="PANTHER" id="PTHR11220">
    <property type="entry name" value="HEME-BINDING PROTEIN-RELATED"/>
    <property type="match status" value="1"/>
</dbReference>
<comment type="similarity">
    <text evidence="2">Belongs to the HEBP family.</text>
</comment>
<reference evidence="7 8" key="1">
    <citation type="submission" date="2017-12" db="EMBL/GenBank/DDBJ databases">
        <title>Integrating genomic resources of turbot (Scophthalmus maximus) in depth evaluation of genetic and physical mapping variation across individuals.</title>
        <authorList>
            <person name="Martinez P."/>
        </authorList>
    </citation>
    <scope>NUCLEOTIDE SEQUENCE [LARGE SCALE GENOMIC DNA]</scope>
</reference>
<dbReference type="GO" id="GO:0020037">
    <property type="term" value="F:heme binding"/>
    <property type="evidence" value="ECO:0007669"/>
    <property type="project" value="TreeGrafter"/>
</dbReference>
<evidence type="ECO:0000256" key="3">
    <source>
        <dbReference type="ARBA" id="ARBA00011245"/>
    </source>
</evidence>
<accession>A0A2U9CS63</accession>
<dbReference type="GO" id="GO:0005737">
    <property type="term" value="C:cytoplasm"/>
    <property type="evidence" value="ECO:0007669"/>
    <property type="project" value="UniProtKB-SubCell"/>
</dbReference>
<dbReference type="InterPro" id="IPR006917">
    <property type="entry name" value="SOUL_heme-bd"/>
</dbReference>
<dbReference type="SUPFAM" id="SSF55136">
    <property type="entry name" value="Probable bacterial effector-binding domain"/>
    <property type="match status" value="1"/>
</dbReference>
<evidence type="ECO:0000313" key="7">
    <source>
        <dbReference type="EMBL" id="AWP18546.1"/>
    </source>
</evidence>
<keyword evidence="4" id="KW-0963">Cytoplasm</keyword>
<protein>
    <recommendedName>
        <fullName evidence="6">Heme-binding protein 1</fullName>
    </recommendedName>
</protein>
<dbReference type="AlphaFoldDB" id="A0A2U9CS63"/>
<dbReference type="Gene3D" id="3.20.80.10">
    <property type="entry name" value="Regulatory factor, effector binding domain"/>
    <property type="match status" value="1"/>
</dbReference>
<name>A0A2U9CS63_SCOMX</name>
<gene>
    <name evidence="7" type="ORF">SMAX5B_006261</name>
</gene>
<evidence type="ECO:0000256" key="1">
    <source>
        <dbReference type="ARBA" id="ARBA00004496"/>
    </source>
</evidence>
<comment type="function">
    <text evidence="5">May bind free porphyrinogens that may be present in the cell and thus facilitate removal of these potentially toxic compound. Binds with a high affinity to one molecule of heme or porphyrins. It binds metalloporphyrins, free porphyrins and N-methylprotoporphyrin with similar affinities.</text>
</comment>
<evidence type="ECO:0000256" key="2">
    <source>
        <dbReference type="ARBA" id="ARBA00009817"/>
    </source>
</evidence>
<dbReference type="STRING" id="52904.ENSSMAP00000007288"/>
<dbReference type="PANTHER" id="PTHR11220:SF22">
    <property type="entry name" value="HEME-BINDING PROTEIN 1"/>
    <property type="match status" value="1"/>
</dbReference>
<dbReference type="Proteomes" id="UP000246464">
    <property type="component" value="Chromosome 19"/>
</dbReference>